<feature type="domain" description="HTH lysR-type" evidence="5">
    <location>
        <begin position="5"/>
        <end position="62"/>
    </location>
</feature>
<dbReference type="PANTHER" id="PTHR30419">
    <property type="entry name" value="HTH-TYPE TRANSCRIPTIONAL REGULATOR YBHD"/>
    <property type="match status" value="1"/>
</dbReference>
<dbReference type="EMBL" id="JBHUJB010000075">
    <property type="protein sequence ID" value="MFD2160280.1"/>
    <property type="molecule type" value="Genomic_DNA"/>
</dbReference>
<evidence type="ECO:0000256" key="1">
    <source>
        <dbReference type="ARBA" id="ARBA00009437"/>
    </source>
</evidence>
<evidence type="ECO:0000313" key="7">
    <source>
        <dbReference type="Proteomes" id="UP001597389"/>
    </source>
</evidence>
<dbReference type="Gene3D" id="3.40.190.10">
    <property type="entry name" value="Periplasmic binding protein-like II"/>
    <property type="match status" value="2"/>
</dbReference>
<dbReference type="InterPro" id="IPR036388">
    <property type="entry name" value="WH-like_DNA-bd_sf"/>
</dbReference>
<dbReference type="InterPro" id="IPR005119">
    <property type="entry name" value="LysR_subst-bd"/>
</dbReference>
<accession>A0ABW4ZEG5</accession>
<dbReference type="SUPFAM" id="SSF46785">
    <property type="entry name" value="Winged helix' DNA-binding domain"/>
    <property type="match status" value="1"/>
</dbReference>
<evidence type="ECO:0000256" key="4">
    <source>
        <dbReference type="ARBA" id="ARBA00023163"/>
    </source>
</evidence>
<dbReference type="Gene3D" id="1.10.10.10">
    <property type="entry name" value="Winged helix-like DNA-binding domain superfamily/Winged helix DNA-binding domain"/>
    <property type="match status" value="1"/>
</dbReference>
<dbReference type="InterPro" id="IPR050950">
    <property type="entry name" value="HTH-type_LysR_regulators"/>
</dbReference>
<dbReference type="PROSITE" id="PS50931">
    <property type="entry name" value="HTH_LYSR"/>
    <property type="match status" value="1"/>
</dbReference>
<evidence type="ECO:0000259" key="5">
    <source>
        <dbReference type="PROSITE" id="PS50931"/>
    </source>
</evidence>
<gene>
    <name evidence="6" type="ORF">ACFSW8_15360</name>
</gene>
<evidence type="ECO:0000256" key="3">
    <source>
        <dbReference type="ARBA" id="ARBA00023125"/>
    </source>
</evidence>
<keyword evidence="4" id="KW-0804">Transcription</keyword>
<dbReference type="PANTHER" id="PTHR30419:SF29">
    <property type="entry name" value="LYSR-FAMILY TRANSCRIPTIONAL REGULATOR"/>
    <property type="match status" value="1"/>
</dbReference>
<dbReference type="SUPFAM" id="SSF53850">
    <property type="entry name" value="Periplasmic binding protein-like II"/>
    <property type="match status" value="1"/>
</dbReference>
<organism evidence="6 7">
    <name type="scientific">Rubritalea tangerina</name>
    <dbReference type="NCBI Taxonomy" id="430798"/>
    <lineage>
        <taxon>Bacteria</taxon>
        <taxon>Pseudomonadati</taxon>
        <taxon>Verrucomicrobiota</taxon>
        <taxon>Verrucomicrobiia</taxon>
        <taxon>Verrucomicrobiales</taxon>
        <taxon>Rubritaleaceae</taxon>
        <taxon>Rubritalea</taxon>
    </lineage>
</organism>
<evidence type="ECO:0000256" key="2">
    <source>
        <dbReference type="ARBA" id="ARBA00023015"/>
    </source>
</evidence>
<dbReference type="Pfam" id="PF00126">
    <property type="entry name" value="HTH_1"/>
    <property type="match status" value="1"/>
</dbReference>
<proteinExistence type="inferred from homology"/>
<dbReference type="PRINTS" id="PR00039">
    <property type="entry name" value="HTHLYSR"/>
</dbReference>
<keyword evidence="2" id="KW-0805">Transcription regulation</keyword>
<dbReference type="InterPro" id="IPR000847">
    <property type="entry name" value="LysR_HTH_N"/>
</dbReference>
<keyword evidence="7" id="KW-1185">Reference proteome</keyword>
<comment type="similarity">
    <text evidence="1">Belongs to the LysR transcriptional regulatory family.</text>
</comment>
<reference evidence="7" key="1">
    <citation type="journal article" date="2019" name="Int. J. Syst. Evol. Microbiol.">
        <title>The Global Catalogue of Microorganisms (GCM) 10K type strain sequencing project: providing services to taxonomists for standard genome sequencing and annotation.</title>
        <authorList>
            <consortium name="The Broad Institute Genomics Platform"/>
            <consortium name="The Broad Institute Genome Sequencing Center for Infectious Disease"/>
            <person name="Wu L."/>
            <person name="Ma J."/>
        </authorList>
    </citation>
    <scope>NUCLEOTIDE SEQUENCE [LARGE SCALE GENOMIC DNA]</scope>
    <source>
        <strain evidence="7">CCUG 57942</strain>
    </source>
</reference>
<sequence length="294" mass="32121">MSMHLTTTQLQALDALSELRHFTKAAQRLGITQSALSQQVKALEQAVGLPLINRDTRPLTMTPMGEKLLVRARLILQQASAIEAECRETESLKEGKLSFGIIPTIAPYLTRQILPHFITSYPGIQLDIHEDTTSNLAKKVHQGHIDLAITSDLDTLPANTASHLDQHPLFKEKLYLATPTDPHSPDRELPMIGLKEGHCLRDQAVAICNQAIDQNISCDQIATLISLVKAGLGSAVIPSMAVPQPADPAIQVNELPNAQRLIQVITRPQVHPNPATSAFIDTLTTQLPQVKHST</sequence>
<dbReference type="InterPro" id="IPR036390">
    <property type="entry name" value="WH_DNA-bd_sf"/>
</dbReference>
<protein>
    <submittedName>
        <fullName evidence="6">LysR family transcriptional regulator</fullName>
    </submittedName>
</protein>
<dbReference type="Proteomes" id="UP001597389">
    <property type="component" value="Unassembled WGS sequence"/>
</dbReference>
<dbReference type="RefSeq" id="WP_377178701.1">
    <property type="nucleotide sequence ID" value="NZ_JBHUJB010000075.1"/>
</dbReference>
<evidence type="ECO:0000313" key="6">
    <source>
        <dbReference type="EMBL" id="MFD2160280.1"/>
    </source>
</evidence>
<dbReference type="Pfam" id="PF03466">
    <property type="entry name" value="LysR_substrate"/>
    <property type="match status" value="1"/>
</dbReference>
<name>A0ABW4ZEG5_9BACT</name>
<comment type="caution">
    <text evidence="6">The sequence shown here is derived from an EMBL/GenBank/DDBJ whole genome shotgun (WGS) entry which is preliminary data.</text>
</comment>
<keyword evidence="3" id="KW-0238">DNA-binding</keyword>